<feature type="domain" description="Bacterial bifunctional deaminase-reductase C-terminal" evidence="1">
    <location>
        <begin position="3"/>
        <end position="186"/>
    </location>
</feature>
<dbReference type="SUPFAM" id="SSF53597">
    <property type="entry name" value="Dihydrofolate reductase-like"/>
    <property type="match status" value="1"/>
</dbReference>
<dbReference type="PANTHER" id="PTHR38011:SF2">
    <property type="entry name" value="BIFUNCTIONAL DEAMINASE-REDUCTASE DOMAIN PROTEIN"/>
    <property type="match status" value="1"/>
</dbReference>
<name>A0A1M4WYD8_9BACT</name>
<protein>
    <submittedName>
        <fullName evidence="2">Dihydrofolate reductase</fullName>
    </submittedName>
</protein>
<dbReference type="GO" id="GO:0008703">
    <property type="term" value="F:5-amino-6-(5-phosphoribosylamino)uracil reductase activity"/>
    <property type="evidence" value="ECO:0007669"/>
    <property type="project" value="InterPro"/>
</dbReference>
<evidence type="ECO:0000313" key="3">
    <source>
        <dbReference type="Proteomes" id="UP000184048"/>
    </source>
</evidence>
<sequence length="203" mass="22396">MRKIVVLSMITLDGVMQAPGAPKEDTSGGFKYGGWTATYGDEMYGKVVQEELSQPADYLLGRKTFEIWAAYWPEHGDFWPRINEGAKYVFSKGMKKSDPRVTGWKNSVVVKTLSDIKKLKASKGPDIQVWGSSELIQLLLKNDLVDELRLKIHPLTLGKGKKLFGNGAVAAAFTLTESMVTTKGVIITHYKRDGKVKTGTVGV</sequence>
<evidence type="ECO:0000259" key="1">
    <source>
        <dbReference type="Pfam" id="PF01872"/>
    </source>
</evidence>
<proteinExistence type="predicted"/>
<gene>
    <name evidence="2" type="ORF">SAMN02745131_01269</name>
</gene>
<dbReference type="InterPro" id="IPR002734">
    <property type="entry name" value="RibDG_C"/>
</dbReference>
<dbReference type="EMBL" id="FQUU01000004">
    <property type="protein sequence ID" value="SHE86249.1"/>
    <property type="molecule type" value="Genomic_DNA"/>
</dbReference>
<evidence type="ECO:0000313" key="2">
    <source>
        <dbReference type="EMBL" id="SHE86249.1"/>
    </source>
</evidence>
<dbReference type="AlphaFoldDB" id="A0A1M4WYD8"/>
<dbReference type="GO" id="GO:0009231">
    <property type="term" value="P:riboflavin biosynthetic process"/>
    <property type="evidence" value="ECO:0007669"/>
    <property type="project" value="InterPro"/>
</dbReference>
<keyword evidence="3" id="KW-1185">Reference proteome</keyword>
<organism evidence="2 3">
    <name type="scientific">Flavisolibacter ginsengisoli DSM 18119</name>
    <dbReference type="NCBI Taxonomy" id="1121884"/>
    <lineage>
        <taxon>Bacteria</taxon>
        <taxon>Pseudomonadati</taxon>
        <taxon>Bacteroidota</taxon>
        <taxon>Chitinophagia</taxon>
        <taxon>Chitinophagales</taxon>
        <taxon>Chitinophagaceae</taxon>
        <taxon>Flavisolibacter</taxon>
    </lineage>
</organism>
<accession>A0A1M4WYD8</accession>
<dbReference type="InterPro" id="IPR024072">
    <property type="entry name" value="DHFR-like_dom_sf"/>
</dbReference>
<dbReference type="PANTHER" id="PTHR38011">
    <property type="entry name" value="DIHYDROFOLATE REDUCTASE FAMILY PROTEIN (AFU_ORTHOLOGUE AFUA_8G06820)"/>
    <property type="match status" value="1"/>
</dbReference>
<dbReference type="RefSeq" id="WP_072834494.1">
    <property type="nucleotide sequence ID" value="NZ_FQUU01000004.1"/>
</dbReference>
<reference evidence="2 3" key="1">
    <citation type="submission" date="2016-11" db="EMBL/GenBank/DDBJ databases">
        <authorList>
            <person name="Jaros S."/>
            <person name="Januszkiewicz K."/>
            <person name="Wedrychowicz H."/>
        </authorList>
    </citation>
    <scope>NUCLEOTIDE SEQUENCE [LARGE SCALE GENOMIC DNA]</scope>
    <source>
        <strain evidence="2 3">DSM 18119</strain>
    </source>
</reference>
<dbReference type="STRING" id="1121884.SAMN02745131_01269"/>
<dbReference type="Gene3D" id="3.40.430.10">
    <property type="entry name" value="Dihydrofolate Reductase, subunit A"/>
    <property type="match status" value="1"/>
</dbReference>
<dbReference type="OrthoDB" id="195113at2"/>
<dbReference type="Pfam" id="PF01872">
    <property type="entry name" value="RibD_C"/>
    <property type="match status" value="1"/>
</dbReference>
<dbReference type="Proteomes" id="UP000184048">
    <property type="component" value="Unassembled WGS sequence"/>
</dbReference>
<dbReference type="InterPro" id="IPR050765">
    <property type="entry name" value="Riboflavin_Biosynth_HTPR"/>
</dbReference>